<dbReference type="NCBIfam" id="TIGR02840">
    <property type="entry name" value="spore_YtaF"/>
    <property type="match status" value="1"/>
</dbReference>
<evidence type="ECO:0000256" key="1">
    <source>
        <dbReference type="ARBA" id="ARBA00022475"/>
    </source>
</evidence>
<keyword evidence="1" id="KW-1003">Cell membrane</keyword>
<evidence type="ECO:0000256" key="4">
    <source>
        <dbReference type="ARBA" id="ARBA00023136"/>
    </source>
</evidence>
<comment type="caution">
    <text evidence="7">The sequence shown here is derived from an EMBL/GenBank/DDBJ whole genome shotgun (WGS) entry which is preliminary data.</text>
</comment>
<feature type="transmembrane region" description="Helical" evidence="5">
    <location>
        <begin position="73"/>
        <end position="91"/>
    </location>
</feature>
<dbReference type="Proteomes" id="UP000859547">
    <property type="component" value="Unassembled WGS sequence"/>
</dbReference>
<dbReference type="AlphaFoldDB" id="A0A133N4W7"/>
<dbReference type="InterPro" id="IPR003810">
    <property type="entry name" value="Mntp/YtaF"/>
</dbReference>
<organism evidence="7 8">
    <name type="scientific">Clostridium perfringens</name>
    <dbReference type="NCBI Taxonomy" id="1502"/>
    <lineage>
        <taxon>Bacteria</taxon>
        <taxon>Bacillati</taxon>
        <taxon>Bacillota</taxon>
        <taxon>Clostridia</taxon>
        <taxon>Eubacteriales</taxon>
        <taxon>Clostridiaceae</taxon>
        <taxon>Clostridium</taxon>
    </lineage>
</organism>
<dbReference type="PATRIC" id="fig|1502.174.peg.1747"/>
<accession>A0A133N4W7</accession>
<evidence type="ECO:0000256" key="5">
    <source>
        <dbReference type="SAM" id="Phobius"/>
    </source>
</evidence>
<reference evidence="6" key="2">
    <citation type="journal article" date="2018" name="Genome Biol.">
        <title>SKESA: strategic k-mer extension for scrupulous assemblies.</title>
        <authorList>
            <person name="Souvorov A."/>
            <person name="Agarwala R."/>
            <person name="Lipman D.J."/>
        </authorList>
    </citation>
    <scope>NUCLEOTIDE SEQUENCE</scope>
    <source>
        <strain evidence="6">C8</strain>
    </source>
</reference>
<evidence type="ECO:0000256" key="2">
    <source>
        <dbReference type="ARBA" id="ARBA00022692"/>
    </source>
</evidence>
<proteinExistence type="predicted"/>
<keyword evidence="4 5" id="KW-0472">Membrane</keyword>
<dbReference type="EMBL" id="DACTCB010000002">
    <property type="protein sequence ID" value="HAT4307052.1"/>
    <property type="molecule type" value="Genomic_DNA"/>
</dbReference>
<feature type="transmembrane region" description="Helical" evidence="5">
    <location>
        <begin position="189"/>
        <end position="206"/>
    </location>
</feature>
<sequence>MEAEKVSFLSILLFVIAASLDILVVSLAYGLKDIKINFSSTLVIASISALGTFISMILGQFLVDLIPVKLGDIIGGLVLLALGFYSIYSYFKEKKILTSHNSENNSSPTFILENPEVADKDKSGNIDFKESLALSLALALNNFGLGIGASISGLNIAFTTISTFIISLIFISLGFYLSKTIKSKNISKNSNLIAGIIIIILSLFIIF</sequence>
<keyword evidence="2 5" id="KW-0812">Transmembrane</keyword>
<dbReference type="InterPro" id="IPR014205">
    <property type="entry name" value="Spore_YtaF"/>
</dbReference>
<gene>
    <name evidence="6" type="primary">ytaF</name>
    <name evidence="7" type="ORF">HMPREF3222_01731</name>
    <name evidence="6" type="ORF">I9080_000817</name>
</gene>
<dbReference type="PANTHER" id="PTHR35529">
    <property type="entry name" value="MANGANESE EFFLUX PUMP MNTP-RELATED"/>
    <property type="match status" value="1"/>
</dbReference>
<dbReference type="Proteomes" id="UP000070646">
    <property type="component" value="Unassembled WGS sequence"/>
</dbReference>
<reference evidence="7 8" key="1">
    <citation type="submission" date="2016-01" db="EMBL/GenBank/DDBJ databases">
        <authorList>
            <person name="Oliw E.H."/>
        </authorList>
    </citation>
    <scope>NUCLEOTIDE SEQUENCE [LARGE SCALE GENOMIC DNA]</scope>
    <source>
        <strain evidence="7 8">MJR7757A</strain>
    </source>
</reference>
<reference evidence="6" key="3">
    <citation type="submission" date="2020-07" db="EMBL/GenBank/DDBJ databases">
        <authorList>
            <consortium name="NCBI Pathogen Detection Project"/>
        </authorList>
    </citation>
    <scope>NUCLEOTIDE SEQUENCE</scope>
    <source>
        <strain evidence="6">C8</strain>
    </source>
</reference>
<feature type="transmembrane region" description="Helical" evidence="5">
    <location>
        <begin position="41"/>
        <end position="61"/>
    </location>
</feature>
<evidence type="ECO:0000313" key="8">
    <source>
        <dbReference type="Proteomes" id="UP000070646"/>
    </source>
</evidence>
<keyword evidence="3 5" id="KW-1133">Transmembrane helix</keyword>
<dbReference type="Pfam" id="PF02659">
    <property type="entry name" value="Mntp"/>
    <property type="match status" value="2"/>
</dbReference>
<dbReference type="EMBL" id="LRPU01000086">
    <property type="protein sequence ID" value="KXA11341.1"/>
    <property type="molecule type" value="Genomic_DNA"/>
</dbReference>
<evidence type="ECO:0000256" key="3">
    <source>
        <dbReference type="ARBA" id="ARBA00022989"/>
    </source>
</evidence>
<name>A0A133N4W7_CLOPF</name>
<evidence type="ECO:0000313" key="6">
    <source>
        <dbReference type="EMBL" id="HAT4307052.1"/>
    </source>
</evidence>
<feature type="transmembrane region" description="Helical" evidence="5">
    <location>
        <begin position="157"/>
        <end position="177"/>
    </location>
</feature>
<dbReference type="PANTHER" id="PTHR35529:SF2">
    <property type="entry name" value="SPORULATION PROTEIN YTAF-RELATED"/>
    <property type="match status" value="1"/>
</dbReference>
<feature type="transmembrane region" description="Helical" evidence="5">
    <location>
        <begin position="132"/>
        <end position="151"/>
    </location>
</feature>
<evidence type="ECO:0000313" key="7">
    <source>
        <dbReference type="EMBL" id="KXA11341.1"/>
    </source>
</evidence>
<feature type="transmembrane region" description="Helical" evidence="5">
    <location>
        <begin position="6"/>
        <end position="29"/>
    </location>
</feature>
<protein>
    <submittedName>
        <fullName evidence="7">Putative sporulation protein YtaF</fullName>
    </submittedName>
    <submittedName>
        <fullName evidence="6">Sporulation membrane protein YtaF</fullName>
    </submittedName>
</protein>